<dbReference type="GO" id="GO:0016757">
    <property type="term" value="F:glycosyltransferase activity"/>
    <property type="evidence" value="ECO:0007669"/>
    <property type="project" value="UniProtKB-KW"/>
</dbReference>
<keyword evidence="4" id="KW-0808">Transferase</keyword>
<sequence length="334" mass="36303">MLQDCDPLPAPRRVIVAVPVRNEEARIQRHLRSLDRAARRAGLPVTVLILVNNTADGTVPRIRAAERQLGLRILLHEVEFPPELANAGNARRLCMDLAVTEDPDAALLTTDADTVVTPDWIAAALNGLGAADLVCGLIRMRPAERILGPAALRLVRIEARYADLLHEARFGIDRMQGRQPHALRRPHYMEAGATMALRARTYDALGGLPAVASSEDRALAFRAEAHGLTIGYSDAMQVWVSARIDGRAQDGMAACLLARQREQDPLADQAMLAVPDLVALWEGAAASDRQPFPDRSVPLGRRLRVSDLKAALPELEAFVAGTVRRSFTDLANAG</sequence>
<protein>
    <submittedName>
        <fullName evidence="6">Glycosyltransferase</fullName>
    </submittedName>
</protein>
<comment type="subcellular location">
    <subcellularLocation>
        <location evidence="1">Cell membrane</location>
    </subcellularLocation>
</comment>
<dbReference type="Gene3D" id="3.90.550.10">
    <property type="entry name" value="Spore Coat Polysaccharide Biosynthesis Protein SpsA, Chain A"/>
    <property type="match status" value="1"/>
</dbReference>
<dbReference type="KEGG" id="fap:GR316_07530"/>
<evidence type="ECO:0000256" key="2">
    <source>
        <dbReference type="ARBA" id="ARBA00022475"/>
    </source>
</evidence>
<dbReference type="PANTHER" id="PTHR43646:SF2">
    <property type="entry name" value="GLYCOSYLTRANSFERASE 2-LIKE DOMAIN-CONTAINING PROTEIN"/>
    <property type="match status" value="1"/>
</dbReference>
<accession>A0A8J8SL50</accession>
<dbReference type="GO" id="GO:0005886">
    <property type="term" value="C:plasma membrane"/>
    <property type="evidence" value="ECO:0007669"/>
    <property type="project" value="UniProtKB-SubCell"/>
</dbReference>
<gene>
    <name evidence="6" type="ORF">GR316_07530</name>
</gene>
<evidence type="ECO:0000256" key="4">
    <source>
        <dbReference type="ARBA" id="ARBA00022679"/>
    </source>
</evidence>
<proteinExistence type="predicted"/>
<keyword evidence="2" id="KW-1003">Cell membrane</keyword>
<dbReference type="Pfam" id="PF13641">
    <property type="entry name" value="Glyco_tranf_2_3"/>
    <property type="match status" value="1"/>
</dbReference>
<reference evidence="6" key="1">
    <citation type="submission" date="2020-01" db="EMBL/GenBank/DDBJ databases">
        <authorList>
            <person name="Yang Y."/>
            <person name="Kwon Y.M."/>
        </authorList>
    </citation>
    <scope>NUCLEOTIDE SEQUENCE</scope>
    <source>
        <strain evidence="6">PG104</strain>
    </source>
</reference>
<name>A0A8J8SL50_9RHOB</name>
<evidence type="ECO:0000313" key="6">
    <source>
        <dbReference type="EMBL" id="QUS36132.1"/>
    </source>
</evidence>
<dbReference type="Proteomes" id="UP000679284">
    <property type="component" value="Chromosome"/>
</dbReference>
<dbReference type="RefSeq" id="WP_211783354.1">
    <property type="nucleotide sequence ID" value="NZ_CP047289.1"/>
</dbReference>
<evidence type="ECO:0000256" key="5">
    <source>
        <dbReference type="ARBA" id="ARBA00023136"/>
    </source>
</evidence>
<dbReference type="CDD" id="cd00761">
    <property type="entry name" value="Glyco_tranf_GTA_type"/>
    <property type="match status" value="1"/>
</dbReference>
<evidence type="ECO:0000256" key="1">
    <source>
        <dbReference type="ARBA" id="ARBA00004236"/>
    </source>
</evidence>
<keyword evidence="5" id="KW-0472">Membrane</keyword>
<evidence type="ECO:0000256" key="3">
    <source>
        <dbReference type="ARBA" id="ARBA00022676"/>
    </source>
</evidence>
<keyword evidence="7" id="KW-1185">Reference proteome</keyword>
<dbReference type="SUPFAM" id="SSF53448">
    <property type="entry name" value="Nucleotide-diphospho-sugar transferases"/>
    <property type="match status" value="1"/>
</dbReference>
<evidence type="ECO:0000313" key="7">
    <source>
        <dbReference type="Proteomes" id="UP000679284"/>
    </source>
</evidence>
<keyword evidence="3" id="KW-0328">Glycosyltransferase</keyword>
<dbReference type="PANTHER" id="PTHR43646">
    <property type="entry name" value="GLYCOSYLTRANSFERASE"/>
    <property type="match status" value="1"/>
</dbReference>
<dbReference type="InterPro" id="IPR029044">
    <property type="entry name" value="Nucleotide-diphossugar_trans"/>
</dbReference>
<dbReference type="AlphaFoldDB" id="A0A8J8SL50"/>
<dbReference type="EMBL" id="CP047289">
    <property type="protein sequence ID" value="QUS36132.1"/>
    <property type="molecule type" value="Genomic_DNA"/>
</dbReference>
<organism evidence="6 7">
    <name type="scientific">Falsirhodobacter algicola</name>
    <dbReference type="NCBI Taxonomy" id="2692330"/>
    <lineage>
        <taxon>Bacteria</taxon>
        <taxon>Pseudomonadati</taxon>
        <taxon>Pseudomonadota</taxon>
        <taxon>Alphaproteobacteria</taxon>
        <taxon>Rhodobacterales</taxon>
        <taxon>Paracoccaceae</taxon>
        <taxon>Falsirhodobacter</taxon>
    </lineage>
</organism>